<name>A0A7V6A2Q3_9BACT</name>
<accession>A0A7V6A2Q3</accession>
<sequence>MNSPPFVEVVVYDAPAARKGGCDCGCDHHQGDQAGHPHRHSHGPCLSRPNLELETLALALTLEKAFPGRVRVEYINVLQDPRGPTLPQTKLLCSLIYPPPLVYLNGKGRFAGALPVERIREEVARILASES</sequence>
<gene>
    <name evidence="1" type="ORF">ENV52_04065</name>
</gene>
<evidence type="ECO:0008006" key="2">
    <source>
        <dbReference type="Google" id="ProtNLM"/>
    </source>
</evidence>
<dbReference type="EMBL" id="DTGR01000062">
    <property type="protein sequence ID" value="HHS28861.1"/>
    <property type="molecule type" value="Genomic_DNA"/>
</dbReference>
<comment type="caution">
    <text evidence="1">The sequence shown here is derived from an EMBL/GenBank/DDBJ whole genome shotgun (WGS) entry which is preliminary data.</text>
</comment>
<dbReference type="AlphaFoldDB" id="A0A7V6A2Q3"/>
<evidence type="ECO:0000313" key="1">
    <source>
        <dbReference type="EMBL" id="HHS28861.1"/>
    </source>
</evidence>
<proteinExistence type="predicted"/>
<reference evidence="1" key="1">
    <citation type="journal article" date="2020" name="mSystems">
        <title>Genome- and Community-Level Interaction Insights into Carbon Utilization and Element Cycling Functions of Hydrothermarchaeota in Hydrothermal Sediment.</title>
        <authorList>
            <person name="Zhou Z."/>
            <person name="Liu Y."/>
            <person name="Xu W."/>
            <person name="Pan J."/>
            <person name="Luo Z.H."/>
            <person name="Li M."/>
        </authorList>
    </citation>
    <scope>NUCLEOTIDE SEQUENCE [LARGE SCALE GENOMIC DNA]</scope>
    <source>
        <strain evidence="1">SpSt-767</strain>
    </source>
</reference>
<protein>
    <recommendedName>
        <fullName evidence="2">Thioredoxin family protein</fullName>
    </recommendedName>
</protein>
<organism evidence="1">
    <name type="scientific">Desulfobacca acetoxidans</name>
    <dbReference type="NCBI Taxonomy" id="60893"/>
    <lineage>
        <taxon>Bacteria</taxon>
        <taxon>Pseudomonadati</taxon>
        <taxon>Thermodesulfobacteriota</taxon>
        <taxon>Desulfobaccia</taxon>
        <taxon>Desulfobaccales</taxon>
        <taxon>Desulfobaccaceae</taxon>
        <taxon>Desulfobacca</taxon>
    </lineage>
</organism>